<dbReference type="Proteomes" id="UP000237351">
    <property type="component" value="Chromosome"/>
</dbReference>
<name>A0A1W6N5T5_9PROT</name>
<proteinExistence type="predicted"/>
<evidence type="ECO:0000313" key="3">
    <source>
        <dbReference type="Proteomes" id="UP000237351"/>
    </source>
</evidence>
<organism evidence="2 3">
    <name type="scientific">Candidatus Nucleicultrix amoebiphila FS5</name>
    <dbReference type="NCBI Taxonomy" id="1414854"/>
    <lineage>
        <taxon>Bacteria</taxon>
        <taxon>Pseudomonadati</taxon>
        <taxon>Pseudomonadota</taxon>
        <taxon>Alphaproteobacteria</taxon>
        <taxon>Holosporales</taxon>
        <taxon>Candidatus Nucleicultricaceae</taxon>
        <taxon>Candidatus Nucleicultrix</taxon>
    </lineage>
</organism>
<dbReference type="STRING" id="1414854.GQ61_07435"/>
<evidence type="ECO:0000313" key="2">
    <source>
        <dbReference type="EMBL" id="ARN85142.1"/>
    </source>
</evidence>
<dbReference type="EMBL" id="CP008743">
    <property type="protein sequence ID" value="ARN85142.1"/>
    <property type="molecule type" value="Genomic_DNA"/>
</dbReference>
<protein>
    <submittedName>
        <fullName evidence="2">Uncharacterized protein</fullName>
    </submittedName>
</protein>
<feature type="region of interest" description="Disordered" evidence="1">
    <location>
        <begin position="207"/>
        <end position="245"/>
    </location>
</feature>
<dbReference type="AlphaFoldDB" id="A0A1W6N5T5"/>
<feature type="compositionally biased region" description="Basic and acidic residues" evidence="1">
    <location>
        <begin position="218"/>
        <end position="245"/>
    </location>
</feature>
<sequence length="245" mass="28091">MGLLIPQQIHATYDQDTLKEESQSRDSPSIHSLPSVDEEALRVVEECRKSRERITKEQQERNHQQQLSIHITQVVLEPEVLEAIFAGESPLDAELRVKARQFRELQIGTQKLMELKATIEGEENHPHKDRIPQILSLIQTNIAHLKSLETVISLGKASSKLTAKLHKKQTALSLLREEEIDRQAREDLDKEIKTLTEALANKEKKIRQVNFTQSTSEEAARENLYKEAPVKKEEEEDKTPQDKPS</sequence>
<feature type="region of interest" description="Disordered" evidence="1">
    <location>
        <begin position="13"/>
        <end position="36"/>
    </location>
</feature>
<keyword evidence="3" id="KW-1185">Reference proteome</keyword>
<reference evidence="2 3" key="1">
    <citation type="submission" date="2014-06" db="EMBL/GenBank/DDBJ databases">
        <title>The genome of the endonuclear symbiont Nucleicultrix amoebiphila.</title>
        <authorList>
            <person name="Schulz F."/>
            <person name="Horn M."/>
        </authorList>
    </citation>
    <scope>NUCLEOTIDE SEQUENCE [LARGE SCALE GENOMIC DNA]</scope>
    <source>
        <strain evidence="2 3">FS5</strain>
    </source>
</reference>
<dbReference type="KEGG" id="naf:GQ61_07435"/>
<gene>
    <name evidence="2" type="ORF">GQ61_07435</name>
</gene>
<evidence type="ECO:0000256" key="1">
    <source>
        <dbReference type="SAM" id="MobiDB-lite"/>
    </source>
</evidence>
<accession>A0A1W6N5T5</accession>